<gene>
    <name evidence="3" type="ORF">FJY75_07235</name>
</gene>
<evidence type="ECO:0000313" key="3">
    <source>
        <dbReference type="EMBL" id="MBM3317630.1"/>
    </source>
</evidence>
<organism evidence="3 4">
    <name type="scientific">Eiseniibacteriota bacterium</name>
    <dbReference type="NCBI Taxonomy" id="2212470"/>
    <lineage>
        <taxon>Bacteria</taxon>
        <taxon>Candidatus Eiseniibacteriota</taxon>
    </lineage>
</organism>
<evidence type="ECO:0000313" key="4">
    <source>
        <dbReference type="Proteomes" id="UP000748308"/>
    </source>
</evidence>
<dbReference type="InterPro" id="IPR025965">
    <property type="entry name" value="FlgD/Vpr_Ig-like"/>
</dbReference>
<feature type="chain" id="PRO_5037070197" description="FlgD/Vpr Ig-like domain-containing protein" evidence="1">
    <location>
        <begin position="48"/>
        <end position="1856"/>
    </location>
</feature>
<proteinExistence type="predicted"/>
<feature type="domain" description="FlgD/Vpr Ig-like" evidence="2">
    <location>
        <begin position="1778"/>
        <end position="1842"/>
    </location>
</feature>
<dbReference type="InterPro" id="IPR011042">
    <property type="entry name" value="6-blade_b-propeller_TolB-like"/>
</dbReference>
<protein>
    <recommendedName>
        <fullName evidence="2">FlgD/Vpr Ig-like domain-containing protein</fullName>
    </recommendedName>
</protein>
<dbReference type="EMBL" id="VGIY01000155">
    <property type="protein sequence ID" value="MBM3317630.1"/>
    <property type="molecule type" value="Genomic_DNA"/>
</dbReference>
<reference evidence="3" key="1">
    <citation type="submission" date="2019-03" db="EMBL/GenBank/DDBJ databases">
        <title>Lake Tanganyika Metagenome-Assembled Genomes (MAGs).</title>
        <authorList>
            <person name="Tran P."/>
        </authorList>
    </citation>
    <scope>NUCLEOTIDE SEQUENCE</scope>
    <source>
        <strain evidence="3">M_DeepCast_400m_m2_100</strain>
    </source>
</reference>
<evidence type="ECO:0000259" key="2">
    <source>
        <dbReference type="Pfam" id="PF13860"/>
    </source>
</evidence>
<sequence>MRVSPTARSCRPLTSRARSGLAAARAALRPMALALALAPVLAASASADPPRGGEVLLLDRQNLGIGGRPLVMGVDPATYEIRNLTRASQFNAPRAVCWGRGKRLFVGDGPRFWSVDAYQDPTAPAVEVKHPWLSYLVDMAPDGDGGLYLVDQFADPLAEGYQGALFHYDPDGEAFSLVVSDARFVSPLRMVREAAGTILVLDPRGRMRWSAPANGAIYRVDPRTHAMESLLSLHLFTAPSSIALQDPSTLLLADADLSHPDYPPRRGGIVRIALADMSILDTLVAPELVQPTDLVRLPGSEILVLDEQANPGGYSGARGALFRFDLSSGELVGAVISSTFRTLTSIELYDGPDLDASSLELTDANGGSLRPGDRLRFDATLRAGGPTAPGPLDLTIDLGPLDCLLGTAAYERGSVAYDPSARLFRWSATLGLGEEVALSVDLRVPGEATDGTEYEIPVRLSGGLVDRTQLFSRSVSGALVPGLTVYVDGALSRPPAPRLFTLAADGRTPVEFAYEAPGTAPRPVDVAFAPDGTLYVLDTGAAGTATILAVDPVTRATRVVHQGAPLTIYTRALVVGHDGALRVVDPKAVAAIPGVVYRIDPFGGGVEVFYTAADADSFPNPVDICLDGNGRYLVVETDFLAGAYRSGGLFELNEAGNRIAIHTVPGQLIDPYTALVDEDRSIYLIDRADGSPGGPRFFWVRRPEGQGPVFVRLVGVPGLDLLKKPTGIVATAPDRFMICDREANASMGRGGLIRFDRSAPGAGSFVAQSLHADLREPTRADCYRPPRLVCSGLEMLDTNGGDLRPGDLVRVRAQLDNRTPTPGLAAGATVRYASILAPEYFSATRGSVHANPSFATVEWAGDLRYLDPQTIEIGFRVSPLAAHGARAEVEVTLLGGEAAAPATGSLMVVGPLTGDEFLVLDPRAALFNPLHKGTILAGDLAAGTMVPFRSQTAFVRPADILATAPNRILVLDRDADPRGLGGDTGALLELNADNNTVRTFAAGARMVDPVRLVPDPSGGWYILDRAAQPCPGEGRGAILRVGAAGGEPSLVACSELFRDPADLAVDDGGLLWIADRAANPQGLPMENTGAIFAVDPVTGAVVGTYAAEQFVDPAALLWVPGRGLVLTDPGYYSGGLTGIRRLNTATGALTDLVFSPYLGTPTRMLDLGDGRILLADSTAYPPGSAQRGAVFAVDLERGELGAFVQSEAAYRFEALASVPRPEVRFVRWQPVAEPARLHRASGEQVRCELVLDNPSPFQQSRVEIEVTGSATLEFVTGSGSASRGLLLVDGEGLRWTGSLGPADSVRIEYDALVTLLPGLPVWADQFASASGTFGTAAGDTLTFYISNAAANGELVLSDAWADARPGVSGGIFRAELHTHRVAPVLASPLLRAPIAVAFVPGSAAELLIADAQARPSGAGTGTLFRGSTRTGEVVTLFRHPSMRFPNAVAAADSFTAYLLDADADPFGLRPGGEGPGALYRIDLRTGEGAPFASDQRFWNPRDLALDQATGALYIIDSGNGTPSYPGGVFAVDPLTGAVTVVASGGQLASPRCATVGPDGTLYVMDSQGALGGTIYTIAPGSSAPAFFSQCSKTRNPFRMVLDAGERVLCVDAEANPLALPAPTGSVLRFLRGGSTCWVYASGAPFERPCGVAARFDGTPAVALALAALDSPGGVELRWDVPAALRGAGFFVYRRSPEVPGSEFEILNAQRPLTGSGEVAYLDASARAGELYEYLVSAFLPDGSRHDSAPVRIKAAGRAARFFLARPSPNPCPWGPSGGRITLSFGLPEPGDRVRLDLYDVSGRRAAKILDGLRPPGPQSIEWDGRDERGRLLESGFYMLRMEVGERTALRRLVLLR</sequence>
<dbReference type="Pfam" id="PF13860">
    <property type="entry name" value="FlgD_ig"/>
    <property type="match status" value="1"/>
</dbReference>
<dbReference type="Gene3D" id="2.120.10.30">
    <property type="entry name" value="TolB, C-terminal domain"/>
    <property type="match status" value="3"/>
</dbReference>
<dbReference type="Gene3D" id="2.60.40.4070">
    <property type="match status" value="1"/>
</dbReference>
<dbReference type="Proteomes" id="UP000748308">
    <property type="component" value="Unassembled WGS sequence"/>
</dbReference>
<dbReference type="SUPFAM" id="SSF101898">
    <property type="entry name" value="NHL repeat"/>
    <property type="match status" value="4"/>
</dbReference>
<feature type="signal peptide" evidence="1">
    <location>
        <begin position="1"/>
        <end position="47"/>
    </location>
</feature>
<accession>A0A937X8R8</accession>
<name>A0A937X8R8_UNCEI</name>
<evidence type="ECO:0000256" key="1">
    <source>
        <dbReference type="SAM" id="SignalP"/>
    </source>
</evidence>
<keyword evidence="1" id="KW-0732">Signal</keyword>
<comment type="caution">
    <text evidence="3">The sequence shown here is derived from an EMBL/GenBank/DDBJ whole genome shotgun (WGS) entry which is preliminary data.</text>
</comment>